<accession>A0A7I8LBG0</accession>
<sequence>MAQTLSQAVIRESIAQIRELPRCSRLPSLRCRPPSSSLVYVRWRSGRSEKFAQVFEFVLEAATEGGGGSGASSSESTAARGEAAARRLEDVIHGILVRRSAPDWLPFVPGSSYWVPPRIRSYKLVEVLEKVSSPMTEEEVMSLTTAWGWPCSSHLVGDRFLCLDGNADYNVLTFSDVDKDGKENQSYGNIFFRGERERNSRCNGCVE</sequence>
<proteinExistence type="predicted"/>
<dbReference type="EMBL" id="LR746276">
    <property type="protein sequence ID" value="CAA7407421.1"/>
    <property type="molecule type" value="Genomic_DNA"/>
</dbReference>
<gene>
    <name evidence="1" type="ORF">SI8410_13018099</name>
</gene>
<protein>
    <submittedName>
        <fullName evidence="1">Uncharacterized protein</fullName>
    </submittedName>
</protein>
<dbReference type="Proteomes" id="UP000663760">
    <property type="component" value="Chromosome 13"/>
</dbReference>
<reference evidence="1" key="1">
    <citation type="submission" date="2020-02" db="EMBL/GenBank/DDBJ databases">
        <authorList>
            <person name="Scholz U."/>
            <person name="Mascher M."/>
            <person name="Fiebig A."/>
        </authorList>
    </citation>
    <scope>NUCLEOTIDE SEQUENCE</scope>
</reference>
<keyword evidence="2" id="KW-1185">Reference proteome</keyword>
<evidence type="ECO:0000313" key="1">
    <source>
        <dbReference type="EMBL" id="CAA7407421.1"/>
    </source>
</evidence>
<dbReference type="PANTHER" id="PTHR33972">
    <property type="entry name" value="EXPRESSED PROTEIN"/>
    <property type="match status" value="1"/>
</dbReference>
<evidence type="ECO:0000313" key="2">
    <source>
        <dbReference type="Proteomes" id="UP000663760"/>
    </source>
</evidence>
<dbReference type="PANTHER" id="PTHR33972:SF2">
    <property type="entry name" value="OS04G0606700 PROTEIN"/>
    <property type="match status" value="1"/>
</dbReference>
<organism evidence="1 2">
    <name type="scientific">Spirodela intermedia</name>
    <name type="common">Intermediate duckweed</name>
    <dbReference type="NCBI Taxonomy" id="51605"/>
    <lineage>
        <taxon>Eukaryota</taxon>
        <taxon>Viridiplantae</taxon>
        <taxon>Streptophyta</taxon>
        <taxon>Embryophyta</taxon>
        <taxon>Tracheophyta</taxon>
        <taxon>Spermatophyta</taxon>
        <taxon>Magnoliopsida</taxon>
        <taxon>Liliopsida</taxon>
        <taxon>Araceae</taxon>
        <taxon>Lemnoideae</taxon>
        <taxon>Spirodela</taxon>
    </lineage>
</organism>
<dbReference type="OrthoDB" id="1095098at2759"/>
<dbReference type="AlphaFoldDB" id="A0A7I8LBG0"/>
<name>A0A7I8LBG0_SPIIN</name>